<feature type="compositionally biased region" description="Basic and acidic residues" evidence="1">
    <location>
        <begin position="1"/>
        <end position="11"/>
    </location>
</feature>
<dbReference type="Proteomes" id="UP000664277">
    <property type="component" value="Unassembled WGS sequence"/>
</dbReference>
<dbReference type="AlphaFoldDB" id="A0A8J7PHT2"/>
<evidence type="ECO:0000256" key="1">
    <source>
        <dbReference type="SAM" id="MobiDB-lite"/>
    </source>
</evidence>
<dbReference type="EMBL" id="JAFLCK010000030">
    <property type="protein sequence ID" value="MBN8662093.1"/>
    <property type="molecule type" value="Genomic_DNA"/>
</dbReference>
<comment type="caution">
    <text evidence="2">The sequence shown here is derived from an EMBL/GenBank/DDBJ whole genome shotgun (WGS) entry which is preliminary data.</text>
</comment>
<protein>
    <submittedName>
        <fullName evidence="2">Uncharacterized protein</fullName>
    </submittedName>
</protein>
<feature type="compositionally biased region" description="Polar residues" evidence="1">
    <location>
        <begin position="98"/>
        <end position="113"/>
    </location>
</feature>
<organism evidence="2 3">
    <name type="scientific">Candidatus Obscuribacter phosphatis</name>
    <dbReference type="NCBI Taxonomy" id="1906157"/>
    <lineage>
        <taxon>Bacteria</taxon>
        <taxon>Bacillati</taxon>
        <taxon>Candidatus Melainabacteria</taxon>
        <taxon>Candidatus Obscuribacterales</taxon>
        <taxon>Candidatus Obscuribacteraceae</taxon>
        <taxon>Candidatus Obscuribacter</taxon>
    </lineage>
</organism>
<name>A0A8J7PHT2_9BACT</name>
<feature type="region of interest" description="Disordered" evidence="1">
    <location>
        <begin position="1"/>
        <end position="137"/>
    </location>
</feature>
<accession>A0A8J7PHT2</accession>
<gene>
    <name evidence="2" type="ORF">J0M35_17125</name>
</gene>
<evidence type="ECO:0000313" key="2">
    <source>
        <dbReference type="EMBL" id="MBN8662093.1"/>
    </source>
</evidence>
<proteinExistence type="predicted"/>
<feature type="compositionally biased region" description="Low complexity" evidence="1">
    <location>
        <begin position="75"/>
        <end position="90"/>
    </location>
</feature>
<feature type="region of interest" description="Disordered" evidence="1">
    <location>
        <begin position="316"/>
        <end position="337"/>
    </location>
</feature>
<evidence type="ECO:0000313" key="3">
    <source>
        <dbReference type="Proteomes" id="UP000664277"/>
    </source>
</evidence>
<reference evidence="2" key="1">
    <citation type="submission" date="2021-02" db="EMBL/GenBank/DDBJ databases">
        <title>Genome-Resolved Metagenomics of a Microbial Community Performing Photosynthetic Biological Nutrient Removal.</title>
        <authorList>
            <person name="Mcdaniel E.A."/>
        </authorList>
    </citation>
    <scope>NUCLEOTIDE SEQUENCE</scope>
    <source>
        <strain evidence="2">UWPOB_OBS1</strain>
    </source>
</reference>
<sequence>MATKEVDRSSAKEAPSQSDQADKSDNLAKDAVRSDLIDGFKTAPTALFRPDGASSEAASKEFGNLQLVSEGQAGSVDASSVQNSSSSSVSEVRDGRPMQSSSAFDINSSSQRSSDVRDGRPVASSEIQGFSREEAGTPLESARARLLEASEAGQPGSSRDLRERMAAFEASAQGRGLSQEEIIKTYREVGKLLEAKDNPEVPITAEQRRALARQVLQHAADPTSIDQGQHNTCNVATLEMRNYWRNPSEAARIVADVATTGRYVSRNGTTVVVDDQSLVPRNGAESLRKTDGVRDFAGQIFQVAAVNLYYQKENPNVRYEQRAPQPGRTPPDSGERLMDYSTNPPTEVGRPNLLFRTLGAEDAGTRQPDLTTDRLRLIGNEISGEKSGDWLLDYGNVRSPRELQERLEAAKRDGNMPLVVMVHTGNQPFFADSGNGAAGGSGGWHVVNITDYTPGNPPKVAIDNQWGSDRDRLSAAKQISSDMLYFSMSDPRNSTRAREMMLRAGEMQKEGVMDERFHLEALRRMHLSGNYTDNIYHHLFRASIRNFDSAYYRGNPPLPFSNDTWSLRMQAVAAMPLQSQIEMFNQMRSSGSISKETFSSVVVDIYGRSQNQSNSERNNRFHIAAQMREIIQSLPPGEQMAFRQEMLRAVGQHRRS</sequence>
<feature type="compositionally biased region" description="Basic and acidic residues" evidence="1">
    <location>
        <begin position="20"/>
        <end position="38"/>
    </location>
</feature>